<dbReference type="OrthoDB" id="5392716at2759"/>
<evidence type="ECO:0000259" key="1">
    <source>
        <dbReference type="Pfam" id="PF24764"/>
    </source>
</evidence>
<dbReference type="Pfam" id="PF24764">
    <property type="entry name" value="rva_4"/>
    <property type="match status" value="1"/>
</dbReference>
<proteinExistence type="predicted"/>
<dbReference type="PhylomeDB" id="B6QRJ6"/>
<evidence type="ECO:0000313" key="3">
    <source>
        <dbReference type="Proteomes" id="UP000001294"/>
    </source>
</evidence>
<gene>
    <name evidence="2" type="ORF">PMAA_046750</name>
</gene>
<name>B6QRJ6_TALMQ</name>
<dbReference type="AlphaFoldDB" id="B6QRJ6"/>
<dbReference type="HOGENOM" id="CLU_038374_6_0_1"/>
<dbReference type="PANTHER" id="PTHR46791:SF5">
    <property type="entry name" value="CLR5 DOMAIN-CONTAINING PROTEIN-RELATED"/>
    <property type="match status" value="1"/>
</dbReference>
<dbReference type="Proteomes" id="UP000001294">
    <property type="component" value="Unassembled WGS sequence"/>
</dbReference>
<sequence>MPAGRPPSDYCSFPNNSKALQQWGISRTNYESELEDKIKELYFKQGLRDHEIIHALETNGIKISQSTLKTIRLRIGLRRRVVNAEDIQNTNDLVRAEVQKQLNSGRIEGYGRGHLYRFFRLKGYNIARIEKIMAAGDERRIKFLAQIISGVWMAMLHYPSEVSKSMLQLMLSLNINRTQISVLQRFLKVLQETKIQPRYIRPDKGGETVLVAAAHYLLLKEQYKNLLLQDCYLYSTSTSDQRIQAWWSRLTKSLLFIFREYFLKLSNDGHFQKNSLADRIAILAIYIPMAREEIASYVKVWNTRQITKQSHRNHSISGQSNVLYHLLEDGIPDYGSKPDQVVLETLLDEHNFELDEYLPLDTLNWCQQKLHSQGFERIRLEGLNENGERTHFIAYLYLRDQINLHIATQSEPQLRECEKPTQEELHLQQGLQKVATDLTNQPWFLG</sequence>
<reference evidence="3" key="1">
    <citation type="journal article" date="2015" name="Genome Announc.">
        <title>Genome sequence of the AIDS-associated pathogen Penicillium marneffei (ATCC18224) and its near taxonomic relative Talaromyces stipitatus (ATCC10500).</title>
        <authorList>
            <person name="Nierman W.C."/>
            <person name="Fedorova-Abrams N.D."/>
            <person name="Andrianopoulos A."/>
        </authorList>
    </citation>
    <scope>NUCLEOTIDE SEQUENCE [LARGE SCALE GENOMIC DNA]</scope>
    <source>
        <strain evidence="3">ATCC 18224 / CBS 334.59 / QM 7333</strain>
    </source>
</reference>
<dbReference type="InterPro" id="IPR058913">
    <property type="entry name" value="Integrase_dom_put"/>
</dbReference>
<accession>B6QRJ6</accession>
<organism evidence="2 3">
    <name type="scientific">Talaromyces marneffei (strain ATCC 18224 / CBS 334.59 / QM 7333)</name>
    <name type="common">Penicillium marneffei</name>
    <dbReference type="NCBI Taxonomy" id="441960"/>
    <lineage>
        <taxon>Eukaryota</taxon>
        <taxon>Fungi</taxon>
        <taxon>Dikarya</taxon>
        <taxon>Ascomycota</taxon>
        <taxon>Pezizomycotina</taxon>
        <taxon>Eurotiomycetes</taxon>
        <taxon>Eurotiomycetidae</taxon>
        <taxon>Eurotiales</taxon>
        <taxon>Trichocomaceae</taxon>
        <taxon>Talaromyces</taxon>
        <taxon>Talaromyces sect. Talaromyces</taxon>
    </lineage>
</organism>
<dbReference type="EMBL" id="DS995904">
    <property type="protein sequence ID" value="EEA20857.1"/>
    <property type="molecule type" value="Genomic_DNA"/>
</dbReference>
<dbReference type="PANTHER" id="PTHR46791">
    <property type="entry name" value="EXPRESSED PROTEIN"/>
    <property type="match status" value="1"/>
</dbReference>
<evidence type="ECO:0000313" key="2">
    <source>
        <dbReference type="EMBL" id="EEA20857.1"/>
    </source>
</evidence>
<keyword evidence="3" id="KW-1185">Reference proteome</keyword>
<feature type="domain" description="Integrase core" evidence="1">
    <location>
        <begin position="169"/>
        <end position="312"/>
    </location>
</feature>
<protein>
    <recommendedName>
        <fullName evidence="1">Integrase core domain-containing protein</fullName>
    </recommendedName>
</protein>
<dbReference type="VEuPathDB" id="FungiDB:PMAA_046750"/>